<feature type="region of interest" description="Sigma-70 factor domain-3" evidence="6">
    <location>
        <begin position="541"/>
        <end position="617"/>
    </location>
</feature>
<dbReference type="InterPro" id="IPR013325">
    <property type="entry name" value="RNA_pol_sigma_r2"/>
</dbReference>
<feature type="region of interest" description="Sigma-70 factor domain-4" evidence="6">
    <location>
        <begin position="630"/>
        <end position="683"/>
    </location>
</feature>
<feature type="compositionally biased region" description="Acidic residues" evidence="8">
    <location>
        <begin position="87"/>
        <end position="102"/>
    </location>
</feature>
<dbReference type="SUPFAM" id="SSF88946">
    <property type="entry name" value="Sigma2 domain of RNA polymerase sigma factors"/>
    <property type="match status" value="1"/>
</dbReference>
<feature type="compositionally biased region" description="Acidic residues" evidence="8">
    <location>
        <begin position="213"/>
        <end position="222"/>
    </location>
</feature>
<feature type="DNA-binding region" description="H-T-H motif" evidence="6">
    <location>
        <begin position="656"/>
        <end position="675"/>
    </location>
</feature>
<accession>A0ABZ2I8C8</accession>
<dbReference type="Pfam" id="PF00140">
    <property type="entry name" value="Sigma70_r1_2"/>
    <property type="match status" value="1"/>
</dbReference>
<dbReference type="InterPro" id="IPR000943">
    <property type="entry name" value="RNA_pol_sigma70"/>
</dbReference>
<comment type="similarity">
    <text evidence="6">Belongs to the sigma-70 factor family. RpoD/SigA subfamily.</text>
</comment>
<feature type="coiled-coil region" evidence="7">
    <location>
        <begin position="413"/>
        <end position="468"/>
    </location>
</feature>
<dbReference type="InterPro" id="IPR007127">
    <property type="entry name" value="RNA_pol_sigma_70_r1_1"/>
</dbReference>
<feature type="compositionally biased region" description="Basic and acidic residues" evidence="8">
    <location>
        <begin position="239"/>
        <end position="248"/>
    </location>
</feature>
<gene>
    <name evidence="6 11" type="primary">rpoD</name>
    <name evidence="11" type="ORF">V6617_06160</name>
</gene>
<dbReference type="InterPro" id="IPR014284">
    <property type="entry name" value="RNA_pol_sigma-70_dom"/>
</dbReference>
<dbReference type="InterPro" id="IPR050239">
    <property type="entry name" value="Sigma-70_RNA_pol_init_factors"/>
</dbReference>
<reference evidence="11 12" key="1">
    <citation type="submission" date="2024-02" db="EMBL/GenBank/DDBJ databases">
        <title>Complete genome sequence of Pelagibacterium nitratireducens ZH15.</title>
        <authorList>
            <person name="Zhao L.H."/>
        </authorList>
    </citation>
    <scope>NUCLEOTIDE SEQUENCE [LARGE SCALE GENOMIC DNA]</scope>
    <source>
        <strain evidence="11 12">ZH15</strain>
    </source>
</reference>
<keyword evidence="7" id="KW-0175">Coiled coil</keyword>
<dbReference type="RefSeq" id="WP_338609785.1">
    <property type="nucleotide sequence ID" value="NZ_CP146275.1"/>
</dbReference>
<feature type="compositionally biased region" description="Low complexity" evidence="8">
    <location>
        <begin position="223"/>
        <end position="238"/>
    </location>
</feature>
<dbReference type="InterPro" id="IPR009042">
    <property type="entry name" value="RNA_pol_sigma70_r1_2"/>
</dbReference>
<dbReference type="InterPro" id="IPR036388">
    <property type="entry name" value="WH-like_DNA-bd_sf"/>
</dbReference>
<proteinExistence type="inferred from homology"/>
<dbReference type="EMBL" id="CP146275">
    <property type="protein sequence ID" value="WWT34043.1"/>
    <property type="molecule type" value="Genomic_DNA"/>
</dbReference>
<dbReference type="PANTHER" id="PTHR30603:SF60">
    <property type="entry name" value="RNA POLYMERASE SIGMA FACTOR RPOD"/>
    <property type="match status" value="1"/>
</dbReference>
<evidence type="ECO:0000256" key="7">
    <source>
        <dbReference type="SAM" id="Coils"/>
    </source>
</evidence>
<feature type="compositionally biased region" description="Acidic residues" evidence="8">
    <location>
        <begin position="262"/>
        <end position="273"/>
    </location>
</feature>
<comment type="subcellular location">
    <subcellularLocation>
        <location evidence="6">Cytoplasm</location>
    </subcellularLocation>
</comment>
<dbReference type="Pfam" id="PF04546">
    <property type="entry name" value="Sigma70_ner"/>
    <property type="match status" value="1"/>
</dbReference>
<dbReference type="InterPro" id="IPR028630">
    <property type="entry name" value="Sigma70_RpoD"/>
</dbReference>
<dbReference type="Pfam" id="PF04542">
    <property type="entry name" value="Sigma70_r2"/>
    <property type="match status" value="1"/>
</dbReference>
<evidence type="ECO:0000259" key="9">
    <source>
        <dbReference type="PROSITE" id="PS00715"/>
    </source>
</evidence>
<comment type="subunit">
    <text evidence="6">Interacts transiently with the RNA polymerase catalytic core.</text>
</comment>
<feature type="compositionally biased region" description="Polar residues" evidence="8">
    <location>
        <begin position="1"/>
        <end position="10"/>
    </location>
</feature>
<feature type="region of interest" description="Disordered" evidence="8">
    <location>
        <begin position="87"/>
        <end position="127"/>
    </location>
</feature>
<dbReference type="InterPro" id="IPR007624">
    <property type="entry name" value="RNA_pol_sigma70_r3"/>
</dbReference>
<dbReference type="PRINTS" id="PR00046">
    <property type="entry name" value="SIGMA70FCT"/>
</dbReference>
<dbReference type="SUPFAM" id="SSF88659">
    <property type="entry name" value="Sigma3 and sigma4 domains of RNA polymerase sigma factors"/>
    <property type="match status" value="2"/>
</dbReference>
<evidence type="ECO:0000256" key="4">
    <source>
        <dbReference type="ARBA" id="ARBA00023125"/>
    </source>
</evidence>
<dbReference type="NCBIfam" id="TIGR02393">
    <property type="entry name" value="RpoD_Cterm"/>
    <property type="match status" value="1"/>
</dbReference>
<organism evidence="11 12">
    <name type="scientific">Pelagibacterium nitratireducens</name>
    <dbReference type="NCBI Taxonomy" id="1046114"/>
    <lineage>
        <taxon>Bacteria</taxon>
        <taxon>Pseudomonadati</taxon>
        <taxon>Pseudomonadota</taxon>
        <taxon>Alphaproteobacteria</taxon>
        <taxon>Hyphomicrobiales</taxon>
        <taxon>Devosiaceae</taxon>
        <taxon>Pelagibacterium</taxon>
    </lineage>
</organism>
<dbReference type="Pfam" id="PF03979">
    <property type="entry name" value="Sigma70_r1_1"/>
    <property type="match status" value="1"/>
</dbReference>
<evidence type="ECO:0000256" key="6">
    <source>
        <dbReference type="HAMAP-Rule" id="MF_00963"/>
    </source>
</evidence>
<protein>
    <recommendedName>
        <fullName evidence="6">RNA polymerase sigma factor RpoD</fullName>
    </recommendedName>
    <alternativeName>
        <fullName evidence="6">Sigma-70</fullName>
    </alternativeName>
</protein>
<keyword evidence="12" id="KW-1185">Reference proteome</keyword>
<evidence type="ECO:0000256" key="2">
    <source>
        <dbReference type="ARBA" id="ARBA00023015"/>
    </source>
</evidence>
<evidence type="ECO:0000313" key="11">
    <source>
        <dbReference type="EMBL" id="WWT34043.1"/>
    </source>
</evidence>
<dbReference type="HAMAP" id="MF_00963">
    <property type="entry name" value="Sigma70_RpoD_SigA"/>
    <property type="match status" value="1"/>
</dbReference>
<dbReference type="Pfam" id="PF04545">
    <property type="entry name" value="Sigma70_r4"/>
    <property type="match status" value="1"/>
</dbReference>
<keyword evidence="1 6" id="KW-0963">Cytoplasm</keyword>
<dbReference type="PROSITE" id="PS00716">
    <property type="entry name" value="SIGMA70_2"/>
    <property type="match status" value="1"/>
</dbReference>
<evidence type="ECO:0000256" key="8">
    <source>
        <dbReference type="SAM" id="MobiDB-lite"/>
    </source>
</evidence>
<dbReference type="Gene3D" id="1.10.220.120">
    <property type="entry name" value="Sigma-70 factor, region 1.1"/>
    <property type="match status" value="1"/>
</dbReference>
<dbReference type="InterPro" id="IPR012760">
    <property type="entry name" value="RNA_pol_sigma_RpoD_C"/>
</dbReference>
<dbReference type="CDD" id="cd06171">
    <property type="entry name" value="Sigma70_r4"/>
    <property type="match status" value="1"/>
</dbReference>
<dbReference type="Pfam" id="PF04539">
    <property type="entry name" value="Sigma70_r3"/>
    <property type="match status" value="1"/>
</dbReference>
<feature type="short sequence motif" description="Interaction with polymerase core subunit RpoC" evidence="6">
    <location>
        <begin position="486"/>
        <end position="489"/>
    </location>
</feature>
<dbReference type="InterPro" id="IPR042189">
    <property type="entry name" value="RNA_pol_sigma_70_r1_1_sf"/>
</dbReference>
<feature type="region of interest" description="Disordered" evidence="8">
    <location>
        <begin position="206"/>
        <end position="273"/>
    </location>
</feature>
<dbReference type="NCBIfam" id="TIGR02937">
    <property type="entry name" value="sigma70-ECF"/>
    <property type="match status" value="1"/>
</dbReference>
<dbReference type="Gene3D" id="1.10.10.10">
    <property type="entry name" value="Winged helix-like DNA-binding domain superfamily/Winged helix DNA-binding domain"/>
    <property type="match status" value="2"/>
</dbReference>
<evidence type="ECO:0000256" key="3">
    <source>
        <dbReference type="ARBA" id="ARBA00023082"/>
    </source>
</evidence>
<name>A0ABZ2I8C8_9HYPH</name>
<feature type="domain" description="RNA polymerase sigma-70" evidence="10">
    <location>
        <begin position="655"/>
        <end position="681"/>
    </location>
</feature>
<dbReference type="InterPro" id="IPR007631">
    <property type="entry name" value="RNA_pol_sigma_70_non-ess"/>
</dbReference>
<feature type="region of interest" description="Disordered" evidence="8">
    <location>
        <begin position="1"/>
        <end position="29"/>
    </location>
</feature>
<dbReference type="PANTHER" id="PTHR30603">
    <property type="entry name" value="RNA POLYMERASE SIGMA FACTOR RPO"/>
    <property type="match status" value="1"/>
</dbReference>
<dbReference type="NCBIfam" id="NF004208">
    <property type="entry name" value="PRK05658.1"/>
    <property type="match status" value="1"/>
</dbReference>
<keyword evidence="3 6" id="KW-0731">Sigma factor</keyword>
<dbReference type="InterPro" id="IPR013324">
    <property type="entry name" value="RNA_pol_sigma_r3/r4-like"/>
</dbReference>
<dbReference type="InterPro" id="IPR007630">
    <property type="entry name" value="RNA_pol_sigma70_r4"/>
</dbReference>
<keyword evidence="2 6" id="KW-0805">Transcription regulation</keyword>
<dbReference type="Gene3D" id="1.10.601.10">
    <property type="entry name" value="RNA Polymerase Primary Sigma Factor"/>
    <property type="match status" value="1"/>
</dbReference>
<evidence type="ECO:0000256" key="5">
    <source>
        <dbReference type="ARBA" id="ARBA00023163"/>
    </source>
</evidence>
<evidence type="ECO:0000259" key="10">
    <source>
        <dbReference type="PROSITE" id="PS00716"/>
    </source>
</evidence>
<dbReference type="InterPro" id="IPR007627">
    <property type="entry name" value="RNA_pol_sigma70_r2"/>
</dbReference>
<dbReference type="PROSITE" id="PS00715">
    <property type="entry name" value="SIGMA70_1"/>
    <property type="match status" value="1"/>
</dbReference>
<sequence>MATKAANQTKTETDSKPESQTEAPDGPLLDLSDAAVKKLIKTAKKRGYVTYEEINAVLPSEEVTSEQIEDIMAMFSDMGINVVDEDEVEEAEADNSSDDEGGEIATTGTTAVANTSNAKSGSDRTDDPVRMYLREMGSVELLSREGEIAIAKRIEAGRETMIAGLCESPLTFQAIIIWRDQLAEGEILLRDIIDLEATYAGPDAKIADATAGNDDDDEDEDAPAPAGVSSTASAAPAARTERPGRAEGGEEDGAAASGEGGQTDDDDDDDEYENNLSLSAMEAELKPQVVETFDRIAETYGRMRKVQDQHVEDQLAAKSLDVGEVKELDAWRTQVISDVKSLSLNASRIESLVEQLYDINKRLVRNEGRLLRLAESYKIKRDDFLNAYYGSELDPDWADKVFGRSEKGWADFVSRERATIDELRAEIQTLATETGLDIAEYRRIVSKVQKGEREAAIAKKEMVEANLRLVISIAKKYTNRGLQFLDLIQEGNIGLMKAVDKFEYRRGYKFSTYATWWIRQAITRSIADQARTIRIPVHMIETINKIVRTSRQMLHEIGREPTPEELSEKLQMPLDKVRKVLKIAKEPISLETPIGDEEDSNLGDFIPDTNAIQPIDAAIQSNLRETTTRVLASLTPREERVLRMRFGIGMNTDHTLEEVGQQFSVTRERIRQIEAKALRKLKHPSRSRKLRSFLDN</sequence>
<dbReference type="Proteomes" id="UP001369958">
    <property type="component" value="Chromosome"/>
</dbReference>
<evidence type="ECO:0000256" key="1">
    <source>
        <dbReference type="ARBA" id="ARBA00022490"/>
    </source>
</evidence>
<feature type="region of interest" description="Sigma-70 factor domain-2" evidence="6">
    <location>
        <begin position="462"/>
        <end position="532"/>
    </location>
</feature>
<feature type="domain" description="RNA polymerase sigma-70" evidence="9">
    <location>
        <begin position="486"/>
        <end position="499"/>
    </location>
</feature>
<keyword evidence="5 6" id="KW-0804">Transcription</keyword>
<keyword evidence="4 6" id="KW-0238">DNA-binding</keyword>
<comment type="function">
    <text evidence="6">Sigma factors are initiation factors that promote the attachment of RNA polymerase to specific initiation sites and are then released. This sigma factor is the primary sigma factor during exponential growth.</text>
</comment>
<evidence type="ECO:0000313" key="12">
    <source>
        <dbReference type="Proteomes" id="UP001369958"/>
    </source>
</evidence>